<dbReference type="Pfam" id="PF15687">
    <property type="entry name" value="NRIP1_repr_1"/>
    <property type="match status" value="1"/>
</dbReference>
<dbReference type="Gene3D" id="3.40.50.150">
    <property type="entry name" value="Vaccinia Virus protein VP39"/>
    <property type="match status" value="1"/>
</dbReference>
<dbReference type="GO" id="GO:0003712">
    <property type="term" value="F:transcription coregulator activity"/>
    <property type="evidence" value="ECO:0007669"/>
    <property type="project" value="InterPro"/>
</dbReference>
<dbReference type="Pfam" id="PF15688">
    <property type="entry name" value="NRIP1_repr_2"/>
    <property type="match status" value="1"/>
</dbReference>
<feature type="compositionally biased region" description="Basic and acidic residues" evidence="1">
    <location>
        <begin position="329"/>
        <end position="340"/>
    </location>
</feature>
<organism evidence="5 6">
    <name type="scientific">Labeo rohita</name>
    <name type="common">Indian major carp</name>
    <name type="synonym">Cyprinus rohita</name>
    <dbReference type="NCBI Taxonomy" id="84645"/>
    <lineage>
        <taxon>Eukaryota</taxon>
        <taxon>Metazoa</taxon>
        <taxon>Chordata</taxon>
        <taxon>Craniata</taxon>
        <taxon>Vertebrata</taxon>
        <taxon>Euteleostomi</taxon>
        <taxon>Actinopterygii</taxon>
        <taxon>Neopterygii</taxon>
        <taxon>Teleostei</taxon>
        <taxon>Ostariophysi</taxon>
        <taxon>Cypriniformes</taxon>
        <taxon>Cyprinidae</taxon>
        <taxon>Labeoninae</taxon>
        <taxon>Labeonini</taxon>
        <taxon>Labeo</taxon>
    </lineage>
</organism>
<dbReference type="PANTHER" id="PTHR15088">
    <property type="entry name" value="NUCLEAR FACTOR RIP140"/>
    <property type="match status" value="1"/>
</dbReference>
<reference evidence="5 6" key="1">
    <citation type="submission" date="2018-03" db="EMBL/GenBank/DDBJ databases">
        <title>Draft genome sequence of Rohu Carp (Labeo rohita).</title>
        <authorList>
            <person name="Das P."/>
            <person name="Kushwaha B."/>
            <person name="Joshi C.G."/>
            <person name="Kumar D."/>
            <person name="Nagpure N.S."/>
            <person name="Sahoo L."/>
            <person name="Das S.P."/>
            <person name="Bit A."/>
            <person name="Patnaik S."/>
            <person name="Meher P.K."/>
            <person name="Jayasankar P."/>
            <person name="Koringa P.G."/>
            <person name="Patel N.V."/>
            <person name="Hinsu A.T."/>
            <person name="Kumar R."/>
            <person name="Pandey M."/>
            <person name="Agarwal S."/>
            <person name="Srivastava S."/>
            <person name="Singh M."/>
            <person name="Iquebal M.A."/>
            <person name="Jaiswal S."/>
            <person name="Angadi U.B."/>
            <person name="Kumar N."/>
            <person name="Raza M."/>
            <person name="Shah T.M."/>
            <person name="Rai A."/>
            <person name="Jena J.K."/>
        </authorList>
    </citation>
    <scope>NUCLEOTIDE SEQUENCE [LARGE SCALE GENOMIC DNA]</scope>
    <source>
        <strain evidence="5">DASCIFA01</strain>
        <tissue evidence="5">Testis</tissue>
    </source>
</reference>
<proteinExistence type="evidence at protein level"/>
<feature type="domain" description="Methyltransferase" evidence="2">
    <location>
        <begin position="530"/>
        <end position="680"/>
    </location>
</feature>
<dbReference type="InterPro" id="IPR025714">
    <property type="entry name" value="Methyltranfer_dom"/>
</dbReference>
<sequence length="821" mass="89777">MHQVAGGQGAAATQSGSQEQRNKDGTGHAQPSHGTRQEQNRTNSHCGASQHLRKARLLNSEAWTESETHRRSAPSVALNGQSEDHHSGQNGTSQDKGESTLLASLLQSFSSRLQNVTLPQQIIQGLRPPDAPCQISKPAQEDRADVPCHRPASSHLKGLVSKSKMQNHSNSVPYQRRRSSQESFSESPKALQSSTPSPSPESLSCTERLKAVANLVNIRSSPAPSPKPSVACSQLALLLSSEAHLQQYSREHALKAQLSGRSASERLSAMATQQTQEKQPTTSGQTHGLSLLHTKNGIPSQMSTSSSRQSPSLTSGQRRTEGSMRTGQRFRERRPFEKQGRPSQNCSSLLLQLLNSHNTTQRINGQGHLKDDLSTFGTLASPLFSDSEHSNPDSSLTKDSSDAESTYSSCSPIDLSLKNRTNVQTPVSTSSSPVRDRVPESSLNRWKPESPPVTVTSDHREMDTCSEMKPHHKNYYGSRLETSDDLQTNAACVMPSRPLPKSACEALKQVHPDVCKRYFGCGLVIPEKLEGCAVLDLGSGSGRDCYVLSKLVGERGQVIGLDMTDEMIVSSQKYVQYHQEKFGYSKPNTVFVKGYMEKLSDAGIQNNSLDVVVSNCVICLCPDKKTVISEAYKVLKEGGELYYSDMYASKVVPDSFKEDPVLWGEGMAGALYWQDLITLMKDIGFSTPHLVAGSHIVVHNPELQKKTGDVKYASGTYRIFKLPQNSIKTRALVTYKGTVLDCADCFEIDASHSFKTNVPVEVDAEMAAILQNTRFSTDFDITMLDTPDPNQSSPPQYCHLSPFLLADKLGASVKQCSKTGH</sequence>
<evidence type="ECO:0000259" key="4">
    <source>
        <dbReference type="Pfam" id="PF15688"/>
    </source>
</evidence>
<evidence type="ECO:0000259" key="3">
    <source>
        <dbReference type="Pfam" id="PF15687"/>
    </source>
</evidence>
<dbReference type="InterPro" id="IPR031405">
    <property type="entry name" value="NRIP1_RD1"/>
</dbReference>
<dbReference type="STRING" id="84645.A0A498LKJ5"/>
<dbReference type="CDD" id="cd02440">
    <property type="entry name" value="AdoMet_MTases"/>
    <property type="match status" value="1"/>
</dbReference>
<feature type="region of interest" description="Disordered" evidence="1">
    <location>
        <begin position="126"/>
        <end position="205"/>
    </location>
</feature>
<feature type="region of interest" description="Disordered" evidence="1">
    <location>
        <begin position="256"/>
        <end position="344"/>
    </location>
</feature>
<dbReference type="AlphaFoldDB" id="A0A498LKJ5"/>
<feature type="compositionally biased region" description="Polar residues" evidence="1">
    <location>
        <begin position="270"/>
        <end position="288"/>
    </location>
</feature>
<dbReference type="Proteomes" id="UP000290572">
    <property type="component" value="Unassembled WGS sequence"/>
</dbReference>
<dbReference type="Pfam" id="PF13847">
    <property type="entry name" value="Methyltransf_31"/>
    <property type="match status" value="1"/>
</dbReference>
<dbReference type="GO" id="GO:0006357">
    <property type="term" value="P:regulation of transcription by RNA polymerase II"/>
    <property type="evidence" value="ECO:0007669"/>
    <property type="project" value="InterPro"/>
</dbReference>
<feature type="region of interest" description="Disordered" evidence="1">
    <location>
        <begin position="384"/>
        <end position="461"/>
    </location>
</feature>
<feature type="compositionally biased region" description="Basic and acidic residues" evidence="1">
    <location>
        <begin position="139"/>
        <end position="148"/>
    </location>
</feature>
<keyword evidence="5" id="KW-0675">Receptor</keyword>
<evidence type="ECO:0000313" key="5">
    <source>
        <dbReference type="EMBL" id="RXN07536.1"/>
    </source>
</evidence>
<evidence type="ECO:0000256" key="1">
    <source>
        <dbReference type="SAM" id="MobiDB-lite"/>
    </source>
</evidence>
<protein>
    <submittedName>
        <fullName evidence="5">Nuclear receptor-interacting 1-like protein</fullName>
    </submittedName>
</protein>
<feature type="region of interest" description="Disordered" evidence="1">
    <location>
        <begin position="1"/>
        <end position="97"/>
    </location>
</feature>
<accession>A0A498LKJ5</accession>
<feature type="compositionally biased region" description="Polar residues" evidence="1">
    <location>
        <begin position="392"/>
        <end position="411"/>
    </location>
</feature>
<dbReference type="EMBL" id="QBIY01013345">
    <property type="protein sequence ID" value="RXN07536.1"/>
    <property type="molecule type" value="Genomic_DNA"/>
</dbReference>
<feature type="compositionally biased region" description="Polar residues" evidence="1">
    <location>
        <begin position="163"/>
        <end position="173"/>
    </location>
</feature>
<feature type="domain" description="Nuclear receptor-interacting protein 1 repression" evidence="3">
    <location>
        <begin position="2"/>
        <end position="290"/>
    </location>
</feature>
<comment type="caution">
    <text evidence="5">The sequence shown here is derived from an EMBL/GenBank/DDBJ whole genome shotgun (WGS) entry which is preliminary data.</text>
</comment>
<dbReference type="InterPro" id="IPR026649">
    <property type="entry name" value="NRIP1"/>
</dbReference>
<dbReference type="GO" id="GO:0005634">
    <property type="term" value="C:nucleus"/>
    <property type="evidence" value="ECO:0007669"/>
    <property type="project" value="InterPro"/>
</dbReference>
<dbReference type="PANTHER" id="PTHR15088:SF0">
    <property type="entry name" value="NUCLEAR RECEPTOR-INTERACTING PROTEIN 1"/>
    <property type="match status" value="1"/>
</dbReference>
<name>A0A498LKJ5_LABRO</name>
<feature type="compositionally biased region" description="Low complexity" evidence="1">
    <location>
        <begin position="299"/>
        <end position="315"/>
    </location>
</feature>
<gene>
    <name evidence="5" type="ORF">ROHU_032228</name>
</gene>
<evidence type="ECO:0000259" key="2">
    <source>
        <dbReference type="Pfam" id="PF13847"/>
    </source>
</evidence>
<dbReference type="Gene3D" id="3.40.5.100">
    <property type="match status" value="1"/>
</dbReference>
<dbReference type="SUPFAM" id="SSF53335">
    <property type="entry name" value="S-adenosyl-L-methionine-dependent methyltransferases"/>
    <property type="match status" value="1"/>
</dbReference>
<evidence type="ECO:0007829" key="7">
    <source>
        <dbReference type="PeptideAtlas" id="A0A498LKJ5"/>
    </source>
</evidence>
<dbReference type="InterPro" id="IPR031406">
    <property type="entry name" value="NRIP1_RD2"/>
</dbReference>
<feature type="compositionally biased region" description="Low complexity" evidence="1">
    <location>
        <begin position="1"/>
        <end position="18"/>
    </location>
</feature>
<keyword evidence="7" id="KW-1267">Proteomics identification</keyword>
<evidence type="ECO:0000313" key="6">
    <source>
        <dbReference type="Proteomes" id="UP000290572"/>
    </source>
</evidence>
<feature type="domain" description="Nuclear receptor-interacting protein 1 repression" evidence="4">
    <location>
        <begin position="382"/>
        <end position="473"/>
    </location>
</feature>
<dbReference type="GO" id="GO:0005102">
    <property type="term" value="F:signaling receptor binding"/>
    <property type="evidence" value="ECO:0007669"/>
    <property type="project" value="InterPro"/>
</dbReference>
<keyword evidence="6" id="KW-1185">Reference proteome</keyword>
<feature type="compositionally biased region" description="Low complexity" evidence="1">
    <location>
        <begin position="181"/>
        <end position="204"/>
    </location>
</feature>
<dbReference type="InterPro" id="IPR029063">
    <property type="entry name" value="SAM-dependent_MTases_sf"/>
</dbReference>